<dbReference type="Pfam" id="PF04892">
    <property type="entry name" value="VanZ"/>
    <property type="match status" value="1"/>
</dbReference>
<dbReference type="Proteomes" id="UP000195455">
    <property type="component" value="Unassembled WGS sequence"/>
</dbReference>
<feature type="transmembrane region" description="Helical" evidence="1">
    <location>
        <begin position="130"/>
        <end position="146"/>
    </location>
</feature>
<feature type="domain" description="VanZ-like" evidence="2">
    <location>
        <begin position="38"/>
        <end position="173"/>
    </location>
</feature>
<feature type="transmembrane region" description="Helical" evidence="1">
    <location>
        <begin position="158"/>
        <end position="175"/>
    </location>
</feature>
<dbReference type="InterPro" id="IPR053150">
    <property type="entry name" value="Teicoplanin_resist-assoc"/>
</dbReference>
<evidence type="ECO:0000313" key="3">
    <source>
        <dbReference type="EMBL" id="OUN44851.1"/>
    </source>
</evidence>
<reference evidence="4" key="1">
    <citation type="submission" date="2017-04" db="EMBL/GenBank/DDBJ databases">
        <title>Function of individual gut microbiota members based on whole genome sequencing of pure cultures obtained from chicken caecum.</title>
        <authorList>
            <person name="Medvecky M."/>
            <person name="Cejkova D."/>
            <person name="Polansky O."/>
            <person name="Karasova D."/>
            <person name="Kubasova T."/>
            <person name="Cizek A."/>
            <person name="Rychlik I."/>
        </authorList>
    </citation>
    <scope>NUCLEOTIDE SEQUENCE [LARGE SCALE GENOMIC DNA]</scope>
    <source>
        <strain evidence="4">An75</strain>
    </source>
</reference>
<keyword evidence="1" id="KW-0812">Transmembrane</keyword>
<feature type="transmembrane region" description="Helical" evidence="1">
    <location>
        <begin position="29"/>
        <end position="47"/>
    </location>
</feature>
<evidence type="ECO:0000256" key="1">
    <source>
        <dbReference type="SAM" id="Phobius"/>
    </source>
</evidence>
<name>A0A1Y3U7R8_9FIRM</name>
<dbReference type="EMBL" id="NFHM01000004">
    <property type="protein sequence ID" value="OUN44851.1"/>
    <property type="molecule type" value="Genomic_DNA"/>
</dbReference>
<protein>
    <recommendedName>
        <fullName evidence="2">VanZ-like domain-containing protein</fullName>
    </recommendedName>
</protein>
<feature type="transmembrane region" description="Helical" evidence="1">
    <location>
        <begin position="59"/>
        <end position="81"/>
    </location>
</feature>
<dbReference type="AlphaFoldDB" id="A0A1Y3U7R8"/>
<keyword evidence="1" id="KW-0472">Membrane</keyword>
<comment type="caution">
    <text evidence="3">The sequence shown here is derived from an EMBL/GenBank/DDBJ whole genome shotgun (WGS) entry which is preliminary data.</text>
</comment>
<feature type="transmembrane region" description="Helical" evidence="1">
    <location>
        <begin position="93"/>
        <end position="118"/>
    </location>
</feature>
<proteinExistence type="predicted"/>
<dbReference type="InterPro" id="IPR006976">
    <property type="entry name" value="VanZ-like"/>
</dbReference>
<dbReference type="PANTHER" id="PTHR36834:SF2">
    <property type="entry name" value="MEMBRANE PROTEIN"/>
    <property type="match status" value="1"/>
</dbReference>
<dbReference type="PANTHER" id="PTHR36834">
    <property type="entry name" value="MEMBRANE PROTEIN-RELATED"/>
    <property type="match status" value="1"/>
</dbReference>
<sequence>MVYPRCRLKKEKGGVPVIGWMYRMVWESIWIFSFMVPVLWMWQTVFAGKYTPKTHRIGLWLFAFYMAGLVAVTGVFRLLFMKPVFAPYFNFELFIDIFACPLQYLLNFFLFVPMGFLVPLLWKQYRAEKYVLLFGFGTSFAIEVLQMFCGRTTDVDDLLMNTLGALIGYWMFLAAERQTSFCLLRRNKTAEAGVAVSRAFQTLAYEN</sequence>
<keyword evidence="1" id="KW-1133">Transmembrane helix</keyword>
<evidence type="ECO:0000313" key="4">
    <source>
        <dbReference type="Proteomes" id="UP000195455"/>
    </source>
</evidence>
<evidence type="ECO:0000259" key="2">
    <source>
        <dbReference type="Pfam" id="PF04892"/>
    </source>
</evidence>
<accession>A0A1Y3U7R8</accession>
<organism evidence="3 4">
    <name type="scientific">Anaerotignum lactatifermentans</name>
    <dbReference type="NCBI Taxonomy" id="160404"/>
    <lineage>
        <taxon>Bacteria</taxon>
        <taxon>Bacillati</taxon>
        <taxon>Bacillota</taxon>
        <taxon>Clostridia</taxon>
        <taxon>Lachnospirales</taxon>
        <taxon>Anaerotignaceae</taxon>
        <taxon>Anaerotignum</taxon>
    </lineage>
</organism>
<gene>
    <name evidence="3" type="ORF">B5G26_04220</name>
</gene>